<proteinExistence type="predicted"/>
<organism evidence="1">
    <name type="scientific">marine sediment metagenome</name>
    <dbReference type="NCBI Taxonomy" id="412755"/>
    <lineage>
        <taxon>unclassified sequences</taxon>
        <taxon>metagenomes</taxon>
        <taxon>ecological metagenomes</taxon>
    </lineage>
</organism>
<protein>
    <submittedName>
        <fullName evidence="1">Uncharacterized protein</fullName>
    </submittedName>
</protein>
<sequence length="110" mass="12300">MSWCDGPKPVEAIDTARLTRRIATTADVRKTMQDRISCLDSARSEAELERLLLTLVVSSKHGLMAGTKTANKLFHDRPPGVTVLEWSLGEKPRGVKIRKEIMDKMGEHSK</sequence>
<reference evidence="1" key="1">
    <citation type="journal article" date="2014" name="Front. Microbiol.">
        <title>High frequency of phylogenetically diverse reductive dehalogenase-homologous genes in deep subseafloor sedimentary metagenomes.</title>
        <authorList>
            <person name="Kawai M."/>
            <person name="Futagami T."/>
            <person name="Toyoda A."/>
            <person name="Takaki Y."/>
            <person name="Nishi S."/>
            <person name="Hori S."/>
            <person name="Arai W."/>
            <person name="Tsubouchi T."/>
            <person name="Morono Y."/>
            <person name="Uchiyama I."/>
            <person name="Ito T."/>
            <person name="Fujiyama A."/>
            <person name="Inagaki F."/>
            <person name="Takami H."/>
        </authorList>
    </citation>
    <scope>NUCLEOTIDE SEQUENCE</scope>
    <source>
        <strain evidence="1">Expedition CK06-06</strain>
    </source>
</reference>
<comment type="caution">
    <text evidence="1">The sequence shown here is derived from an EMBL/GenBank/DDBJ whole genome shotgun (WGS) entry which is preliminary data.</text>
</comment>
<evidence type="ECO:0000313" key="1">
    <source>
        <dbReference type="EMBL" id="GAG23019.1"/>
    </source>
</evidence>
<accession>X0VX63</accession>
<name>X0VX63_9ZZZZ</name>
<dbReference type="AlphaFoldDB" id="X0VX63"/>
<gene>
    <name evidence="1" type="ORF">S01H1_51425</name>
</gene>
<feature type="non-terminal residue" evidence="1">
    <location>
        <position position="110"/>
    </location>
</feature>
<dbReference type="EMBL" id="BARS01033181">
    <property type="protein sequence ID" value="GAG23019.1"/>
    <property type="molecule type" value="Genomic_DNA"/>
</dbReference>